<feature type="chain" id="PRO_5012144976" evidence="1">
    <location>
        <begin position="25"/>
        <end position="353"/>
    </location>
</feature>
<evidence type="ECO:0000256" key="1">
    <source>
        <dbReference type="SAM" id="SignalP"/>
    </source>
</evidence>
<dbReference type="PANTHER" id="PTHR30024:SF21">
    <property type="entry name" value="ABC TRANSPORTER SUBSTRATE-BINDING PROTEIN"/>
    <property type="match status" value="1"/>
</dbReference>
<gene>
    <name evidence="3" type="ORF">SAMN02745857_04279</name>
</gene>
<feature type="signal peptide" evidence="1">
    <location>
        <begin position="1"/>
        <end position="24"/>
    </location>
</feature>
<dbReference type="SUPFAM" id="SSF53850">
    <property type="entry name" value="Periplasmic binding protein-like II"/>
    <property type="match status" value="1"/>
</dbReference>
<evidence type="ECO:0000259" key="2">
    <source>
        <dbReference type="Pfam" id="PF09084"/>
    </source>
</evidence>
<organism evidence="3 4">
    <name type="scientific">Andreprevotia lacus DSM 23236</name>
    <dbReference type="NCBI Taxonomy" id="1121001"/>
    <lineage>
        <taxon>Bacteria</taxon>
        <taxon>Pseudomonadati</taxon>
        <taxon>Pseudomonadota</taxon>
        <taxon>Betaproteobacteria</taxon>
        <taxon>Neisseriales</taxon>
        <taxon>Chitinibacteraceae</taxon>
        <taxon>Andreprevotia</taxon>
    </lineage>
</organism>
<proteinExistence type="predicted"/>
<accession>A0A1W1Y1A9</accession>
<dbReference type="Proteomes" id="UP000192761">
    <property type="component" value="Unassembled WGS sequence"/>
</dbReference>
<dbReference type="PANTHER" id="PTHR30024">
    <property type="entry name" value="ALIPHATIC SULFONATES-BINDING PROTEIN-RELATED"/>
    <property type="match status" value="1"/>
</dbReference>
<dbReference type="RefSeq" id="WP_084093172.1">
    <property type="nucleotide sequence ID" value="NZ_FWXD01000055.1"/>
</dbReference>
<dbReference type="STRING" id="1121001.SAMN02745857_04279"/>
<keyword evidence="1" id="KW-0732">Signal</keyword>
<name>A0A1W1Y1A9_9NEIS</name>
<dbReference type="EMBL" id="FWXD01000055">
    <property type="protein sequence ID" value="SMC29936.1"/>
    <property type="molecule type" value="Genomic_DNA"/>
</dbReference>
<sequence length="353" mass="39094">MKKLAVFLTSAIVALAGLSPLAQAEDKPTEIRIAYSGAGTGGRPLSGGTILATANLRGLLEQEFKADGIKVKWNFFPGAGPATNEAFANKLVDFAYHGDLPLIVGRSTGLKHKILLSLGRFGNTYFVVPSDSEAKSLADLKGKRIAVFKGTAAQLTLARVLEKYGYTEKDFKVISMDNDTAKAALATKDIDGYITTPFDLEARGVGKILFQIPRDPKVTSVGTFWVSEDFEKKYPQIVQRVVTALVKEAQWDSDEKNRDQLFKFWGQAGSTPYGDYVKSWQGYTLKERNSPLLDDYYVAALKKAIDESRRFKLVRSNVDINGWLEPKYLNQALKDLKLESYWQANDADGNVKK</sequence>
<dbReference type="OrthoDB" id="8576764at2"/>
<protein>
    <submittedName>
        <fullName evidence="3">Sulfonate transport system substrate-binding protein</fullName>
    </submittedName>
</protein>
<feature type="domain" description="SsuA/THI5-like" evidence="2">
    <location>
        <begin position="64"/>
        <end position="250"/>
    </location>
</feature>
<dbReference type="Pfam" id="PF09084">
    <property type="entry name" value="NMT1"/>
    <property type="match status" value="1"/>
</dbReference>
<dbReference type="CDD" id="cd13555">
    <property type="entry name" value="PBP2_sulfate_ester_like"/>
    <property type="match status" value="1"/>
</dbReference>
<dbReference type="AlphaFoldDB" id="A0A1W1Y1A9"/>
<keyword evidence="4" id="KW-1185">Reference proteome</keyword>
<reference evidence="3 4" key="1">
    <citation type="submission" date="2017-04" db="EMBL/GenBank/DDBJ databases">
        <authorList>
            <person name="Afonso C.L."/>
            <person name="Miller P.J."/>
            <person name="Scott M.A."/>
            <person name="Spackman E."/>
            <person name="Goraichik I."/>
            <person name="Dimitrov K.M."/>
            <person name="Suarez D.L."/>
            <person name="Swayne D.E."/>
        </authorList>
    </citation>
    <scope>NUCLEOTIDE SEQUENCE [LARGE SCALE GENOMIC DNA]</scope>
    <source>
        <strain evidence="3 4">DSM 23236</strain>
    </source>
</reference>
<evidence type="ECO:0000313" key="3">
    <source>
        <dbReference type="EMBL" id="SMC29936.1"/>
    </source>
</evidence>
<evidence type="ECO:0000313" key="4">
    <source>
        <dbReference type="Proteomes" id="UP000192761"/>
    </source>
</evidence>
<dbReference type="InterPro" id="IPR015168">
    <property type="entry name" value="SsuA/THI5"/>
</dbReference>
<dbReference type="Gene3D" id="3.40.190.10">
    <property type="entry name" value="Periplasmic binding protein-like II"/>
    <property type="match status" value="2"/>
</dbReference>